<name>T1KW05_TETUR</name>
<reference evidence="2" key="1">
    <citation type="submission" date="2011-08" db="EMBL/GenBank/DDBJ databases">
        <authorList>
            <person name="Rombauts S."/>
        </authorList>
    </citation>
    <scope>NUCLEOTIDE SEQUENCE</scope>
    <source>
        <strain evidence="2">London</strain>
    </source>
</reference>
<organism evidence="1 2">
    <name type="scientific">Tetranychus urticae</name>
    <name type="common">Two-spotted spider mite</name>
    <dbReference type="NCBI Taxonomy" id="32264"/>
    <lineage>
        <taxon>Eukaryota</taxon>
        <taxon>Metazoa</taxon>
        <taxon>Ecdysozoa</taxon>
        <taxon>Arthropoda</taxon>
        <taxon>Chelicerata</taxon>
        <taxon>Arachnida</taxon>
        <taxon>Acari</taxon>
        <taxon>Acariformes</taxon>
        <taxon>Trombidiformes</taxon>
        <taxon>Prostigmata</taxon>
        <taxon>Eleutherengona</taxon>
        <taxon>Raphignathae</taxon>
        <taxon>Tetranychoidea</taxon>
        <taxon>Tetranychidae</taxon>
        <taxon>Tetranychus</taxon>
    </lineage>
</organism>
<dbReference type="EMBL" id="CAEY01000624">
    <property type="status" value="NOT_ANNOTATED_CDS"/>
    <property type="molecule type" value="Genomic_DNA"/>
</dbReference>
<dbReference type="HOGENOM" id="CLU_3016847_0_0_1"/>
<dbReference type="AlphaFoldDB" id="T1KW05"/>
<evidence type="ECO:0000313" key="2">
    <source>
        <dbReference type="Proteomes" id="UP000015104"/>
    </source>
</evidence>
<dbReference type="Proteomes" id="UP000015104">
    <property type="component" value="Unassembled WGS sequence"/>
</dbReference>
<dbReference type="EnsemblMetazoa" id="tetur243g00010.1">
    <property type="protein sequence ID" value="tetur243g00010.1"/>
    <property type="gene ID" value="tetur243g00010"/>
</dbReference>
<sequence length="56" mass="5554">MNISFSQVICFLAIAAIYGFVMVQAQLAQGDSPLGGGPVNGGGSVLGRITDGGLGK</sequence>
<accession>T1KW05</accession>
<proteinExistence type="predicted"/>
<keyword evidence="2" id="KW-1185">Reference proteome</keyword>
<protein>
    <submittedName>
        <fullName evidence="1">Uncharacterized protein</fullName>
    </submittedName>
</protein>
<reference evidence="1" key="2">
    <citation type="submission" date="2015-06" db="UniProtKB">
        <authorList>
            <consortium name="EnsemblMetazoa"/>
        </authorList>
    </citation>
    <scope>IDENTIFICATION</scope>
</reference>
<evidence type="ECO:0000313" key="1">
    <source>
        <dbReference type="EnsemblMetazoa" id="tetur243g00010.1"/>
    </source>
</evidence>